<feature type="region of interest" description="Disordered" evidence="1">
    <location>
        <begin position="153"/>
        <end position="187"/>
    </location>
</feature>
<dbReference type="EMBL" id="QQZK01000016">
    <property type="protein sequence ID" value="KAF5103921.1"/>
    <property type="molecule type" value="Genomic_DNA"/>
</dbReference>
<gene>
    <name evidence="2" type="ORF">DV451_001149</name>
</gene>
<sequence>MSLFKIRKRTLPGHTEDITEAIKFFKYDLMCGCPTRFESWFALSQGYDALVEDDLTWNTYKINSESAREAYLHYTAEVRRLNNGFGSTAALDDIFVAIYLTIYCDFVKNIFVKEELAAKQKAAEEEEEKIKLKLKAPVPVQPSTKISVMDLLSQPSTPASKPSSPATPAPATEQSTKTGTQAGKIRVTRRDIISRSLGLLRVALPKLVKGDNAKIPDTPPSAAADAAAPSGLESSTTATNSTATSSNDITNDTTNGNGNAICTDPNSSHNKSFDHEEAETVPSTPNPESDVIIISPSKEEQNKPNQSLPPPPKEEPKAEPKPESKPELPAPPRKRSEWLSTIL</sequence>
<dbReference type="Proteomes" id="UP000750522">
    <property type="component" value="Unassembled WGS sequence"/>
</dbReference>
<name>A0A9P5G9J1_GEOCN</name>
<reference evidence="2" key="2">
    <citation type="submission" date="2020-01" db="EMBL/GenBank/DDBJ databases">
        <authorList>
            <person name="Perkins V."/>
            <person name="Lessard M.-H."/>
            <person name="Dugat-Bony E."/>
            <person name="Frenette M."/>
            <person name="Labrie S."/>
        </authorList>
    </citation>
    <scope>NUCLEOTIDE SEQUENCE</scope>
    <source>
        <strain evidence="2">LMA-70</strain>
    </source>
</reference>
<comment type="caution">
    <text evidence="2">The sequence shown here is derived from an EMBL/GenBank/DDBJ whole genome shotgun (WGS) entry which is preliminary data.</text>
</comment>
<accession>A0A9P5G9J1</accession>
<feature type="compositionally biased region" description="Low complexity" evidence="1">
    <location>
        <begin position="153"/>
        <end position="176"/>
    </location>
</feature>
<evidence type="ECO:0000313" key="2">
    <source>
        <dbReference type="EMBL" id="KAF5103921.1"/>
    </source>
</evidence>
<evidence type="ECO:0000313" key="3">
    <source>
        <dbReference type="Proteomes" id="UP000750522"/>
    </source>
</evidence>
<feature type="compositionally biased region" description="Low complexity" evidence="1">
    <location>
        <begin position="220"/>
        <end position="261"/>
    </location>
</feature>
<organism evidence="2 3">
    <name type="scientific">Geotrichum candidum</name>
    <name type="common">Oospora lactis</name>
    <name type="synonym">Dipodascus geotrichum</name>
    <dbReference type="NCBI Taxonomy" id="1173061"/>
    <lineage>
        <taxon>Eukaryota</taxon>
        <taxon>Fungi</taxon>
        <taxon>Dikarya</taxon>
        <taxon>Ascomycota</taxon>
        <taxon>Saccharomycotina</taxon>
        <taxon>Dipodascomycetes</taxon>
        <taxon>Dipodascales</taxon>
        <taxon>Dipodascaceae</taxon>
        <taxon>Geotrichum</taxon>
    </lineage>
</organism>
<protein>
    <submittedName>
        <fullName evidence="2">Uncharacterized protein</fullName>
    </submittedName>
</protein>
<dbReference type="AlphaFoldDB" id="A0A9P5G9J1"/>
<feature type="region of interest" description="Disordered" evidence="1">
    <location>
        <begin position="210"/>
        <end position="343"/>
    </location>
</feature>
<reference evidence="2" key="1">
    <citation type="journal article" date="2020" name="Front. Microbiol.">
        <title>Phenotypic and Genetic Characterization of the Cheese Ripening Yeast Geotrichum candidum.</title>
        <authorList>
            <person name="Perkins V."/>
            <person name="Vignola S."/>
            <person name="Lessard M.H."/>
            <person name="Plante P.L."/>
            <person name="Corbeil J."/>
            <person name="Dugat-Bony E."/>
            <person name="Frenette M."/>
            <person name="Labrie S."/>
        </authorList>
    </citation>
    <scope>NUCLEOTIDE SEQUENCE</scope>
    <source>
        <strain evidence="2">LMA-70</strain>
    </source>
</reference>
<proteinExistence type="predicted"/>
<feature type="compositionally biased region" description="Basic and acidic residues" evidence="1">
    <location>
        <begin position="312"/>
        <end position="326"/>
    </location>
</feature>
<evidence type="ECO:0000256" key="1">
    <source>
        <dbReference type="SAM" id="MobiDB-lite"/>
    </source>
</evidence>